<keyword evidence="6" id="KW-1185">Reference proteome</keyword>
<gene>
    <name evidence="5" type="ORF">KI387_032973</name>
</gene>
<feature type="region of interest" description="Disordered" evidence="3">
    <location>
        <begin position="22"/>
        <end position="43"/>
    </location>
</feature>
<organism evidence="5 6">
    <name type="scientific">Taxus chinensis</name>
    <name type="common">Chinese yew</name>
    <name type="synonym">Taxus wallichiana var. chinensis</name>
    <dbReference type="NCBI Taxonomy" id="29808"/>
    <lineage>
        <taxon>Eukaryota</taxon>
        <taxon>Viridiplantae</taxon>
        <taxon>Streptophyta</taxon>
        <taxon>Embryophyta</taxon>
        <taxon>Tracheophyta</taxon>
        <taxon>Spermatophyta</taxon>
        <taxon>Pinopsida</taxon>
        <taxon>Pinidae</taxon>
        <taxon>Conifers II</taxon>
        <taxon>Cupressales</taxon>
        <taxon>Taxaceae</taxon>
        <taxon>Taxus</taxon>
    </lineage>
</organism>
<comment type="caution">
    <text evidence="5">The sequence shown here is derived from an EMBL/GenBank/DDBJ whole genome shotgun (WGS) entry which is preliminary data.</text>
</comment>
<feature type="domain" description="Alpha/beta hydrolase fold-3" evidence="4">
    <location>
        <begin position="73"/>
        <end position="286"/>
    </location>
</feature>
<accession>A0AA38BWV5</accession>
<dbReference type="EMBL" id="JAHRHJ020003813">
    <property type="protein sequence ID" value="KAH9288856.1"/>
    <property type="molecule type" value="Genomic_DNA"/>
</dbReference>
<evidence type="ECO:0000256" key="3">
    <source>
        <dbReference type="SAM" id="MobiDB-lite"/>
    </source>
</evidence>
<dbReference type="InterPro" id="IPR013094">
    <property type="entry name" value="AB_hydrolase_3"/>
</dbReference>
<evidence type="ECO:0000256" key="1">
    <source>
        <dbReference type="ARBA" id="ARBA00010515"/>
    </source>
</evidence>
<dbReference type="InterPro" id="IPR050466">
    <property type="entry name" value="Carboxylest/Gibb_receptor"/>
</dbReference>
<comment type="similarity">
    <text evidence="1">Belongs to the 'GDXG' lipolytic enzyme family.</text>
</comment>
<dbReference type="InterPro" id="IPR002168">
    <property type="entry name" value="Lipase_GDXG_HIS_AS"/>
</dbReference>
<dbReference type="Pfam" id="PF07859">
    <property type="entry name" value="Abhydrolase_3"/>
    <property type="match status" value="1"/>
</dbReference>
<dbReference type="InterPro" id="IPR029058">
    <property type="entry name" value="AB_hydrolase_fold"/>
</dbReference>
<protein>
    <recommendedName>
        <fullName evidence="4">Alpha/beta hydrolase fold-3 domain-containing protein</fullName>
    </recommendedName>
</protein>
<dbReference type="Proteomes" id="UP000824469">
    <property type="component" value="Unassembled WGS sequence"/>
</dbReference>
<evidence type="ECO:0000313" key="6">
    <source>
        <dbReference type="Proteomes" id="UP000824469"/>
    </source>
</evidence>
<name>A0AA38BWV5_TAXCH</name>
<sequence length="324" mass="36128">MEPPFISFDASPYLRVYSDGSVERLPPPDDMPPGNSPDGEVASKDVILDDNTGVYVRIYLPRGLDKTHKIPLVVYLHGGGFCIQSPATARYHDYLNLLAKQANVICVSVNFRNAPEHRLPAAYDDCFSVLEWLETGLDPWIESHADLAACFVAGDSGGGNIVHHVGTRHKEWKRLRLVGGILVHPFFGGQEMIGCERSSENEGLVKRCDDIWKLVLPDGANKDHPFCNPLAHGSATFSNLVYSRIAVFVAEKEIFKERHVCYYEALKKAGKDAELIETKGENHDFHLYTPHSENAPLMMKQICYFIHSSSSVIKKVQLPSRPGI</sequence>
<keyword evidence="2" id="KW-0378">Hydrolase</keyword>
<dbReference type="SUPFAM" id="SSF53474">
    <property type="entry name" value="alpha/beta-Hydrolases"/>
    <property type="match status" value="1"/>
</dbReference>
<dbReference type="OMA" id="DKWIADH"/>
<dbReference type="PANTHER" id="PTHR23024:SF635">
    <property type="entry name" value="OS07G0162700 PROTEIN"/>
    <property type="match status" value="1"/>
</dbReference>
<dbReference type="AlphaFoldDB" id="A0AA38BWV5"/>
<dbReference type="Gene3D" id="3.40.50.1820">
    <property type="entry name" value="alpha/beta hydrolase"/>
    <property type="match status" value="1"/>
</dbReference>
<dbReference type="PROSITE" id="PS01173">
    <property type="entry name" value="LIPASE_GDXG_HIS"/>
    <property type="match status" value="1"/>
</dbReference>
<dbReference type="PANTHER" id="PTHR23024">
    <property type="entry name" value="ARYLACETAMIDE DEACETYLASE"/>
    <property type="match status" value="1"/>
</dbReference>
<evidence type="ECO:0000259" key="4">
    <source>
        <dbReference type="Pfam" id="PF07859"/>
    </source>
</evidence>
<dbReference type="GO" id="GO:0016787">
    <property type="term" value="F:hydrolase activity"/>
    <property type="evidence" value="ECO:0007669"/>
    <property type="project" value="UniProtKB-KW"/>
</dbReference>
<evidence type="ECO:0000256" key="2">
    <source>
        <dbReference type="ARBA" id="ARBA00022801"/>
    </source>
</evidence>
<reference evidence="5 6" key="1">
    <citation type="journal article" date="2021" name="Nat. Plants">
        <title>The Taxus genome provides insights into paclitaxel biosynthesis.</title>
        <authorList>
            <person name="Xiong X."/>
            <person name="Gou J."/>
            <person name="Liao Q."/>
            <person name="Li Y."/>
            <person name="Zhou Q."/>
            <person name="Bi G."/>
            <person name="Li C."/>
            <person name="Du R."/>
            <person name="Wang X."/>
            <person name="Sun T."/>
            <person name="Guo L."/>
            <person name="Liang H."/>
            <person name="Lu P."/>
            <person name="Wu Y."/>
            <person name="Zhang Z."/>
            <person name="Ro D.K."/>
            <person name="Shang Y."/>
            <person name="Huang S."/>
            <person name="Yan J."/>
        </authorList>
    </citation>
    <scope>NUCLEOTIDE SEQUENCE [LARGE SCALE GENOMIC DNA]</scope>
    <source>
        <strain evidence="5">Ta-2019</strain>
    </source>
</reference>
<proteinExistence type="inferred from homology"/>
<evidence type="ECO:0000313" key="5">
    <source>
        <dbReference type="EMBL" id="KAH9288856.1"/>
    </source>
</evidence>